<feature type="transmembrane region" description="Helical" evidence="1">
    <location>
        <begin position="39"/>
        <end position="59"/>
    </location>
</feature>
<proteinExistence type="predicted"/>
<accession>A0A229Y282</accession>
<name>A0A229Y282_ASPFM</name>
<evidence type="ECO:0000313" key="2">
    <source>
        <dbReference type="EMBL" id="KAH1909754.1"/>
    </source>
</evidence>
<evidence type="ECO:0000313" key="3">
    <source>
        <dbReference type="Proteomes" id="UP000813423"/>
    </source>
</evidence>
<evidence type="ECO:0000256" key="1">
    <source>
        <dbReference type="SAM" id="Phobius"/>
    </source>
</evidence>
<sequence length="173" mass="19392">MPTSSQKGDINPPEEVTSEAVRGFLTGAFRTLPKRSLPIAWAMLGFGSVSILAHMILMLPHPFKFSPPAATPSHPPASPSSSRPKTLRFSKDHLRSKFIYGPLSGFSEWLSPTARVYRGLTPQFKVFLQIAAMTLGGCIWAERRVNEYIDFMRKVKRAERLQAQRVARFSESE</sequence>
<protein>
    <submittedName>
        <fullName evidence="2">Uncharacterized protein</fullName>
    </submittedName>
</protein>
<reference evidence="2" key="1">
    <citation type="submission" date="2021-08" db="EMBL/GenBank/DDBJ databases">
        <title>Global Aspergillus fumigatus from environmental and clinical sources.</title>
        <authorList>
            <person name="Barber A."/>
            <person name="Sae-Ong T."/>
        </authorList>
    </citation>
    <scope>NUCLEOTIDE SEQUENCE</scope>
    <source>
        <strain evidence="2">NRZ-2016-071</strain>
    </source>
</reference>
<dbReference type="Proteomes" id="UP000813423">
    <property type="component" value="Unassembled WGS sequence"/>
</dbReference>
<keyword evidence="1" id="KW-0472">Membrane</keyword>
<dbReference type="EMBL" id="JAIBSC010000011">
    <property type="protein sequence ID" value="KAH1909754.1"/>
    <property type="molecule type" value="Genomic_DNA"/>
</dbReference>
<keyword evidence="1" id="KW-1133">Transmembrane helix</keyword>
<comment type="caution">
    <text evidence="2">The sequence shown here is derived from an EMBL/GenBank/DDBJ whole genome shotgun (WGS) entry which is preliminary data.</text>
</comment>
<dbReference type="PANTHER" id="PTHR39153">
    <property type="entry name" value="AGR244WP"/>
    <property type="match status" value="1"/>
</dbReference>
<dbReference type="PANTHER" id="PTHR39153:SF1">
    <property type="entry name" value="AGR244WP"/>
    <property type="match status" value="1"/>
</dbReference>
<organism evidence="2 3">
    <name type="scientific">Aspergillus fumigatus</name>
    <name type="common">Neosartorya fumigata</name>
    <dbReference type="NCBI Taxonomy" id="746128"/>
    <lineage>
        <taxon>Eukaryota</taxon>
        <taxon>Fungi</taxon>
        <taxon>Dikarya</taxon>
        <taxon>Ascomycota</taxon>
        <taxon>Pezizomycotina</taxon>
        <taxon>Eurotiomycetes</taxon>
        <taxon>Eurotiomycetidae</taxon>
        <taxon>Eurotiales</taxon>
        <taxon>Aspergillaceae</taxon>
        <taxon>Aspergillus</taxon>
        <taxon>Aspergillus subgen. Fumigati</taxon>
    </lineage>
</organism>
<dbReference type="InterPro" id="IPR038882">
    <property type="entry name" value="Rcf3"/>
</dbReference>
<dbReference type="AlphaFoldDB" id="A0A229Y282"/>
<keyword evidence="1" id="KW-0812">Transmembrane</keyword>
<gene>
    <name evidence="2" type="ORF">KXV57_000825</name>
</gene>